<dbReference type="EnsemblPlants" id="KEH28139">
    <property type="protein sequence ID" value="KEH28139"/>
    <property type="gene ID" value="MTR_5g068115"/>
</dbReference>
<reference evidence="1 3" key="1">
    <citation type="journal article" date="2011" name="Nature">
        <title>The Medicago genome provides insight into the evolution of rhizobial symbioses.</title>
        <authorList>
            <person name="Young N.D."/>
            <person name="Debelle F."/>
            <person name="Oldroyd G.E."/>
            <person name="Geurts R."/>
            <person name="Cannon S.B."/>
            <person name="Udvardi M.K."/>
            <person name="Benedito V.A."/>
            <person name="Mayer K.F."/>
            <person name="Gouzy J."/>
            <person name="Schoof H."/>
            <person name="Van de Peer Y."/>
            <person name="Proost S."/>
            <person name="Cook D.R."/>
            <person name="Meyers B.C."/>
            <person name="Spannagl M."/>
            <person name="Cheung F."/>
            <person name="De Mita S."/>
            <person name="Krishnakumar V."/>
            <person name="Gundlach H."/>
            <person name="Zhou S."/>
            <person name="Mudge J."/>
            <person name="Bharti A.K."/>
            <person name="Murray J.D."/>
            <person name="Naoumkina M.A."/>
            <person name="Rosen B."/>
            <person name="Silverstein K.A."/>
            <person name="Tang H."/>
            <person name="Rombauts S."/>
            <person name="Zhao P.X."/>
            <person name="Zhou P."/>
            <person name="Barbe V."/>
            <person name="Bardou P."/>
            <person name="Bechner M."/>
            <person name="Bellec A."/>
            <person name="Berger A."/>
            <person name="Berges H."/>
            <person name="Bidwell S."/>
            <person name="Bisseling T."/>
            <person name="Choisne N."/>
            <person name="Couloux A."/>
            <person name="Denny R."/>
            <person name="Deshpande S."/>
            <person name="Dai X."/>
            <person name="Doyle J.J."/>
            <person name="Dudez A.M."/>
            <person name="Farmer A.D."/>
            <person name="Fouteau S."/>
            <person name="Franken C."/>
            <person name="Gibelin C."/>
            <person name="Gish J."/>
            <person name="Goldstein S."/>
            <person name="Gonzalez A.J."/>
            <person name="Green P.J."/>
            <person name="Hallab A."/>
            <person name="Hartog M."/>
            <person name="Hua A."/>
            <person name="Humphray S.J."/>
            <person name="Jeong D.H."/>
            <person name="Jing Y."/>
            <person name="Jocker A."/>
            <person name="Kenton S.M."/>
            <person name="Kim D.J."/>
            <person name="Klee K."/>
            <person name="Lai H."/>
            <person name="Lang C."/>
            <person name="Lin S."/>
            <person name="Macmil S.L."/>
            <person name="Magdelenat G."/>
            <person name="Matthews L."/>
            <person name="McCorrison J."/>
            <person name="Monaghan E.L."/>
            <person name="Mun J.H."/>
            <person name="Najar F.Z."/>
            <person name="Nicholson C."/>
            <person name="Noirot C."/>
            <person name="O'Bleness M."/>
            <person name="Paule C.R."/>
            <person name="Poulain J."/>
            <person name="Prion F."/>
            <person name="Qin B."/>
            <person name="Qu C."/>
            <person name="Retzel E.F."/>
            <person name="Riddle C."/>
            <person name="Sallet E."/>
            <person name="Samain S."/>
            <person name="Samson N."/>
            <person name="Sanders I."/>
            <person name="Saurat O."/>
            <person name="Scarpelli C."/>
            <person name="Schiex T."/>
            <person name="Segurens B."/>
            <person name="Severin A.J."/>
            <person name="Sherrier D.J."/>
            <person name="Shi R."/>
            <person name="Sims S."/>
            <person name="Singer S.R."/>
            <person name="Sinharoy S."/>
            <person name="Sterck L."/>
            <person name="Viollet A."/>
            <person name="Wang B.B."/>
            <person name="Wang K."/>
            <person name="Wang M."/>
            <person name="Wang X."/>
            <person name="Warfsmann J."/>
            <person name="Weissenbach J."/>
            <person name="White D.D."/>
            <person name="White J.D."/>
            <person name="Wiley G.B."/>
            <person name="Wincker P."/>
            <person name="Xing Y."/>
            <person name="Yang L."/>
            <person name="Yao Z."/>
            <person name="Ying F."/>
            <person name="Zhai J."/>
            <person name="Zhou L."/>
            <person name="Zuber A."/>
            <person name="Denarie J."/>
            <person name="Dixon R.A."/>
            <person name="May G.D."/>
            <person name="Schwartz D.C."/>
            <person name="Rogers J."/>
            <person name="Quetier F."/>
            <person name="Town C.D."/>
            <person name="Roe B.A."/>
        </authorList>
    </citation>
    <scope>NUCLEOTIDE SEQUENCE [LARGE SCALE GENOMIC DNA]</scope>
    <source>
        <strain evidence="1">A17</strain>
        <strain evidence="2 3">cv. Jemalong A17</strain>
    </source>
</reference>
<reference evidence="2" key="3">
    <citation type="submission" date="2015-04" db="UniProtKB">
        <authorList>
            <consortium name="EnsemblPlants"/>
        </authorList>
    </citation>
    <scope>IDENTIFICATION</scope>
    <source>
        <strain evidence="2">cv. Jemalong A17</strain>
    </source>
</reference>
<dbReference type="PANTHER" id="PTHR47074:SF48">
    <property type="entry name" value="POLYNUCLEOTIDYL TRANSFERASE, RIBONUCLEASE H-LIKE SUPERFAMILY PROTEIN"/>
    <property type="match status" value="1"/>
</dbReference>
<reference evidence="1 3" key="2">
    <citation type="journal article" date="2014" name="BMC Genomics">
        <title>An improved genome release (version Mt4.0) for the model legume Medicago truncatula.</title>
        <authorList>
            <person name="Tang H."/>
            <person name="Krishnakumar V."/>
            <person name="Bidwell S."/>
            <person name="Rosen B."/>
            <person name="Chan A."/>
            <person name="Zhou S."/>
            <person name="Gentzbittel L."/>
            <person name="Childs K.L."/>
            <person name="Yandell M."/>
            <person name="Gundlach H."/>
            <person name="Mayer K.F."/>
            <person name="Schwartz D.C."/>
            <person name="Town C.D."/>
        </authorList>
    </citation>
    <scope>GENOME REANNOTATION</scope>
    <source>
        <strain evidence="1">A17</strain>
        <strain evidence="2 3">cv. Jemalong A17</strain>
    </source>
</reference>
<accession>A0A072UED2</accession>
<sequence length="68" mass="7772">MSRTQVTRQIEKWTKTSPGRYKCNIDASFSEPLDKVCIGICIRDEEGDFVLAQTEWFSLIMDVDAGKL</sequence>
<keyword evidence="3" id="KW-1185">Reference proteome</keyword>
<evidence type="ECO:0000313" key="3">
    <source>
        <dbReference type="Proteomes" id="UP000002051"/>
    </source>
</evidence>
<organism evidence="1 3">
    <name type="scientific">Medicago truncatula</name>
    <name type="common">Barrel medic</name>
    <name type="synonym">Medicago tribuloides</name>
    <dbReference type="NCBI Taxonomy" id="3880"/>
    <lineage>
        <taxon>Eukaryota</taxon>
        <taxon>Viridiplantae</taxon>
        <taxon>Streptophyta</taxon>
        <taxon>Embryophyta</taxon>
        <taxon>Tracheophyta</taxon>
        <taxon>Spermatophyta</taxon>
        <taxon>Magnoliopsida</taxon>
        <taxon>eudicotyledons</taxon>
        <taxon>Gunneridae</taxon>
        <taxon>Pentapetalae</taxon>
        <taxon>rosids</taxon>
        <taxon>fabids</taxon>
        <taxon>Fabales</taxon>
        <taxon>Fabaceae</taxon>
        <taxon>Papilionoideae</taxon>
        <taxon>50 kb inversion clade</taxon>
        <taxon>NPAAA clade</taxon>
        <taxon>Hologalegina</taxon>
        <taxon>IRL clade</taxon>
        <taxon>Trifolieae</taxon>
        <taxon>Medicago</taxon>
    </lineage>
</organism>
<gene>
    <name evidence="1" type="ordered locus">MTR_5g068115</name>
</gene>
<evidence type="ECO:0008006" key="4">
    <source>
        <dbReference type="Google" id="ProtNLM"/>
    </source>
</evidence>
<name>A0A072UED2_MEDTR</name>
<dbReference type="AlphaFoldDB" id="A0A072UED2"/>
<dbReference type="HOGENOM" id="CLU_198558_0_0_1"/>
<dbReference type="PANTHER" id="PTHR47074">
    <property type="entry name" value="BNAC02G40300D PROTEIN"/>
    <property type="match status" value="1"/>
</dbReference>
<dbReference type="EMBL" id="CM001221">
    <property type="protein sequence ID" value="KEH28139.1"/>
    <property type="molecule type" value="Genomic_DNA"/>
</dbReference>
<evidence type="ECO:0000313" key="2">
    <source>
        <dbReference type="EnsemblPlants" id="KEH28139"/>
    </source>
</evidence>
<dbReference type="InterPro" id="IPR052929">
    <property type="entry name" value="RNase_H-like_EbsB-rel"/>
</dbReference>
<dbReference type="Proteomes" id="UP000002051">
    <property type="component" value="Chromosome 5"/>
</dbReference>
<evidence type="ECO:0000313" key="1">
    <source>
        <dbReference type="EMBL" id="KEH28139.1"/>
    </source>
</evidence>
<proteinExistence type="predicted"/>
<protein>
    <recommendedName>
        <fullName evidence="4">RNase H type-1 domain-containing protein</fullName>
    </recommendedName>
</protein>
<dbReference type="PaxDb" id="3880-AES98401"/>